<evidence type="ECO:0000313" key="2">
    <source>
        <dbReference type="EMBL" id="QMS92415.1"/>
    </source>
</evidence>
<feature type="signal peptide" evidence="1">
    <location>
        <begin position="1"/>
        <end position="23"/>
    </location>
</feature>
<proteinExistence type="predicted"/>
<protein>
    <submittedName>
        <fullName evidence="2">Uncharacterized protein</fullName>
    </submittedName>
</protein>
<gene>
    <name evidence="2" type="ORF">HUN01_34290</name>
</gene>
<accession>A0A7D7QBL1</accession>
<keyword evidence="3" id="KW-1185">Reference proteome</keyword>
<dbReference type="Proteomes" id="UP000514713">
    <property type="component" value="Chromosome"/>
</dbReference>
<keyword evidence="1" id="KW-0732">Signal</keyword>
<dbReference type="KEGG" id="ned:HUN01_34290"/>
<evidence type="ECO:0000313" key="3">
    <source>
        <dbReference type="Proteomes" id="UP000514713"/>
    </source>
</evidence>
<reference evidence="3" key="1">
    <citation type="submission" date="2020-06" db="EMBL/GenBank/DDBJ databases">
        <title>Nostoc edaphicum CCNP1411 genome.</title>
        <authorList>
            <person name="Fidor A."/>
            <person name="Grabski M."/>
            <person name="Gawor J."/>
            <person name="Gromadka R."/>
            <person name="Wegrzyn G."/>
            <person name="Mazur-Marzec H."/>
        </authorList>
    </citation>
    <scope>NUCLEOTIDE SEQUENCE [LARGE SCALE GENOMIC DNA]</scope>
    <source>
        <strain evidence="3">CCNP1411</strain>
    </source>
</reference>
<dbReference type="RefSeq" id="WP_181929898.1">
    <property type="nucleotide sequence ID" value="NZ_CP054698.1"/>
</dbReference>
<dbReference type="EMBL" id="CP054698">
    <property type="protein sequence ID" value="QMS92415.1"/>
    <property type="molecule type" value="Genomic_DNA"/>
</dbReference>
<dbReference type="AlphaFoldDB" id="A0A7D7QBL1"/>
<evidence type="ECO:0000256" key="1">
    <source>
        <dbReference type="SAM" id="SignalP"/>
    </source>
</evidence>
<sequence length="430" mass="48273">MKFRTLKYPFALMLVSFSFLQTADAQTPVANISQLSQEVSVLRKQGPTGLQVFLKSHTNMLNTDSSGAVIPSAALRIALDELCQQRDCYASRLYWYTDIEQAKAAARTSGKPILSLRLLGRLDQDLSCANSRFFRVALYPNVEISKLLQDRFVLHWQSVRPVPKVTIDFGDGRKLERTITGNSIHYILDASGRPIDAIPGLYSPKAFLRQLQQAEIAVKNYSKLTPSDRESYLRKYHSDRLNSIQAQWVADLSRLGIQSPPKLVETPNNSSQPPTAEIASSLAVSKMIVERPMLSALQSDAERNQNALAKITDQEVWNKIAQLYAADVKLDQNSISLIKAKKSQSANTEEDNLPIIVKKFEATMALDTVRNEYMLHSQIHQWFMQGKQTSSVETLNEQVYAQLFLTPSSDPWLGLFPSDSYSAIDNDGIR</sequence>
<organism evidence="2 3">
    <name type="scientific">Nostoc edaphicum CCNP1411</name>
    <dbReference type="NCBI Taxonomy" id="1472755"/>
    <lineage>
        <taxon>Bacteria</taxon>
        <taxon>Bacillati</taxon>
        <taxon>Cyanobacteriota</taxon>
        <taxon>Cyanophyceae</taxon>
        <taxon>Nostocales</taxon>
        <taxon>Nostocaceae</taxon>
        <taxon>Nostoc</taxon>
    </lineage>
</organism>
<feature type="chain" id="PRO_5028832116" evidence="1">
    <location>
        <begin position="24"/>
        <end position="430"/>
    </location>
</feature>
<name>A0A7D7QBL1_9NOSO</name>